<organism evidence="2 3">
    <name type="scientific">Panagrellus redivivus</name>
    <name type="common">Microworm</name>
    <dbReference type="NCBI Taxonomy" id="6233"/>
    <lineage>
        <taxon>Eukaryota</taxon>
        <taxon>Metazoa</taxon>
        <taxon>Ecdysozoa</taxon>
        <taxon>Nematoda</taxon>
        <taxon>Chromadorea</taxon>
        <taxon>Rhabditida</taxon>
        <taxon>Tylenchina</taxon>
        <taxon>Panagrolaimomorpha</taxon>
        <taxon>Panagrolaimoidea</taxon>
        <taxon>Panagrolaimidae</taxon>
        <taxon>Panagrellus</taxon>
    </lineage>
</organism>
<feature type="compositionally biased region" description="Basic and acidic residues" evidence="1">
    <location>
        <begin position="107"/>
        <end position="123"/>
    </location>
</feature>
<sequence length="472" mass="51494">MSFFTRVFGIFGKEKDADGNPIDTTKDVKESTVGQEENHRSNELESSGASIDSDPQKPTPNSAQQAPRPITGTAGIKKDGSRKPKKKKPKGDQNGSLPGIQNPSHISVKDVERKDDSSPDKPMARSPTNLGDPSKRVGGISGVRKASYTKRASDHGKDHGKDLVPANVPNSAPAHSTQPMAKTPDKKKGNKAKNKKKNNGSNHSHRLRLSDDVFPLTGGSHNISKGFKSRVKTPIGRSVKTTKSAPSVLNAEGRNYEPEVGLVDTPSYRERLRKAQLAAGATFPKTKPKATTKSKFSGTKKKDGKAGDKDSIENDASAEQLAECAPSTEQQISIEKKIAVAEEVPVDKSPPEPIVLDREEVTRLITEIKQEDRNPPPMEHDPWAPMSVLMARNDFYSDHRARINAALTYEKFAEYELSSNKDNPVTPRSKPDISIFPSIDRTQFDVNNHAVLTHDVTPVIDHEPGTNHPDGN</sequence>
<dbReference type="AlphaFoldDB" id="A0A7E4VP45"/>
<protein>
    <submittedName>
        <fullName evidence="3">ULP_PROTEASE domain-containing protein</fullName>
    </submittedName>
</protein>
<feature type="compositionally biased region" description="Basic residues" evidence="1">
    <location>
        <begin position="188"/>
        <end position="207"/>
    </location>
</feature>
<evidence type="ECO:0000313" key="2">
    <source>
        <dbReference type="Proteomes" id="UP000492821"/>
    </source>
</evidence>
<evidence type="ECO:0000256" key="1">
    <source>
        <dbReference type="SAM" id="MobiDB-lite"/>
    </source>
</evidence>
<keyword evidence="2" id="KW-1185">Reference proteome</keyword>
<feature type="region of interest" description="Disordered" evidence="1">
    <location>
        <begin position="1"/>
        <end position="215"/>
    </location>
</feature>
<dbReference type="Proteomes" id="UP000492821">
    <property type="component" value="Unassembled WGS sequence"/>
</dbReference>
<reference evidence="3" key="2">
    <citation type="submission" date="2020-10" db="UniProtKB">
        <authorList>
            <consortium name="WormBaseParasite"/>
        </authorList>
    </citation>
    <scope>IDENTIFICATION</scope>
</reference>
<reference evidence="2" key="1">
    <citation type="journal article" date="2013" name="Genetics">
        <title>The draft genome and transcriptome of Panagrellus redivivus are shaped by the harsh demands of a free-living lifestyle.</title>
        <authorList>
            <person name="Srinivasan J."/>
            <person name="Dillman A.R."/>
            <person name="Macchietto M.G."/>
            <person name="Heikkinen L."/>
            <person name="Lakso M."/>
            <person name="Fracchia K.M."/>
            <person name="Antoshechkin I."/>
            <person name="Mortazavi A."/>
            <person name="Wong G."/>
            <person name="Sternberg P.W."/>
        </authorList>
    </citation>
    <scope>NUCLEOTIDE SEQUENCE [LARGE SCALE GENOMIC DNA]</scope>
    <source>
        <strain evidence="2">MT8872</strain>
    </source>
</reference>
<feature type="region of interest" description="Disordered" evidence="1">
    <location>
        <begin position="277"/>
        <end position="329"/>
    </location>
</feature>
<feature type="compositionally biased region" description="Basic and acidic residues" evidence="1">
    <location>
        <begin position="12"/>
        <end position="43"/>
    </location>
</feature>
<feature type="compositionally biased region" description="Basic residues" evidence="1">
    <location>
        <begin position="286"/>
        <end position="299"/>
    </location>
</feature>
<feature type="compositionally biased region" description="Basic and acidic residues" evidence="1">
    <location>
        <begin position="300"/>
        <end position="312"/>
    </location>
</feature>
<accession>A0A7E4VP45</accession>
<evidence type="ECO:0000313" key="3">
    <source>
        <dbReference type="WBParaSite" id="Pan_g23443.t1"/>
    </source>
</evidence>
<feature type="compositionally biased region" description="Polar residues" evidence="1">
    <location>
        <begin position="168"/>
        <end position="180"/>
    </location>
</feature>
<dbReference type="WBParaSite" id="Pan_g23443.t1">
    <property type="protein sequence ID" value="Pan_g23443.t1"/>
    <property type="gene ID" value="Pan_g23443"/>
</dbReference>
<feature type="compositionally biased region" description="Basic and acidic residues" evidence="1">
    <location>
        <begin position="151"/>
        <end position="162"/>
    </location>
</feature>
<feature type="compositionally biased region" description="Polar residues" evidence="1">
    <location>
        <begin position="93"/>
        <end position="105"/>
    </location>
</feature>
<name>A0A7E4VP45_PANRE</name>
<proteinExistence type="predicted"/>